<feature type="compositionally biased region" description="Low complexity" evidence="1">
    <location>
        <begin position="1887"/>
        <end position="1912"/>
    </location>
</feature>
<dbReference type="Proteomes" id="UP001364617">
    <property type="component" value="Unassembled WGS sequence"/>
</dbReference>
<evidence type="ECO:0000313" key="3">
    <source>
        <dbReference type="Proteomes" id="UP001364617"/>
    </source>
</evidence>
<feature type="compositionally biased region" description="Polar residues" evidence="1">
    <location>
        <begin position="320"/>
        <end position="344"/>
    </location>
</feature>
<feature type="region of interest" description="Disordered" evidence="1">
    <location>
        <begin position="2001"/>
        <end position="2026"/>
    </location>
</feature>
<feature type="compositionally biased region" description="Low complexity" evidence="1">
    <location>
        <begin position="1920"/>
        <end position="1934"/>
    </location>
</feature>
<organism evidence="2 3">
    <name type="scientific">Phoxinus phoxinus</name>
    <name type="common">Eurasian minnow</name>
    <dbReference type="NCBI Taxonomy" id="58324"/>
    <lineage>
        <taxon>Eukaryota</taxon>
        <taxon>Metazoa</taxon>
        <taxon>Chordata</taxon>
        <taxon>Craniata</taxon>
        <taxon>Vertebrata</taxon>
        <taxon>Euteleostomi</taxon>
        <taxon>Actinopterygii</taxon>
        <taxon>Neopterygii</taxon>
        <taxon>Teleostei</taxon>
        <taxon>Ostariophysi</taxon>
        <taxon>Cypriniformes</taxon>
        <taxon>Leuciscidae</taxon>
        <taxon>Phoxininae</taxon>
        <taxon>Phoxinus</taxon>
    </lineage>
</organism>
<reference evidence="2 3" key="1">
    <citation type="submission" date="2024-02" db="EMBL/GenBank/DDBJ databases">
        <title>Chromosome-level genome assembly of the Eurasian Minnow (Phoxinus phoxinus).</title>
        <authorList>
            <person name="Oriowo T.O."/>
            <person name="Martin S."/>
            <person name="Stange M."/>
            <person name="Chrysostomakis Y."/>
            <person name="Brown T."/>
            <person name="Winkler S."/>
            <person name="Kukowka S."/>
            <person name="Myers E.W."/>
            <person name="Bohne A."/>
        </authorList>
    </citation>
    <scope>NUCLEOTIDE SEQUENCE [LARGE SCALE GENOMIC DNA]</scope>
    <source>
        <strain evidence="2">ZFMK-TIS-60720</strain>
        <tissue evidence="2">Whole Organism</tissue>
    </source>
</reference>
<sequence length="2026" mass="221801">MSKPSHLVKPSKQSRKEPQGNRSHMLVVGERLMRAGSEGNLVRSRPTQKSSATNPEPAISNQRLCSHEDVDSHSRKQSSADESEQSEPWSPRTVPRRHTVGGPRTAADVIIMQSYNMDHKKEAFLEHLKQKYPHHASVIMGHQERLRDQIRSSGHSVTPQSAVGEPGEHLSLASLESLEAMSEAEAPSAFTRGSRSRASLPVVKSSNQTKDRSLGVLYLQYGEETKQIRMPNEVTSADTLRALFVSSFPQQLTMKTLESPSVAIYIKDDMRNMYYELTDVRNITSQSCLKVYHKDPAQAFNHSARANNGDIRITRERLYSSRQQPGGQSPVHTLSHSPIHSVQGSMSPPTPRSMPSSPSRMPLVHTVAMSGGTTLPRDRLSSVPSSRSITPCSSAILERRDVKPDEDLSSKSVPMYSEAYGLPEARHSVASSQGSHPGDIPDGAAYIQHRSSIKSVGAYADGQDLQHSLYRQKSRKYSESQLASMGSKTPPASPHRVNEVRMIDMLPGQNSHMPSQGVAAERVSPVRRSFRKDSNGAMEVATRVRGNVASPVFADLPPGHGERTFQGHVAAGDPQSERIKAMEQQIASLTGLVQHALMKGPSTNAKETPGDKPVNMGSLVQNDGVCTVTSSKDPSVQIDSPSAQFQPPVRDPALCSILSNFRRNVTDLRLQLHQLKQMQLQNQDAMRLMLRQAEQEISEKVSGTVLHLEDTVHRQRVQVEEERHRYLGMEERVLVQLGELENYVEMLKKESTSVMNRRPVTLKDVEEGAVNLRKVGEALATLKGEFPALQMKMRGVLRVEVEAVRFLKEEPHKMDSMLKRVKALTDTLSGLRRYATESHNHTSDPVLVKALPTDSVSFVEEYRSPKPVHESPTPQPRSPAKISCSEPVPSSPVAVHRIQTAPVSAHHSSPPLTPIHGRDSPTVAKVSPRSRENSPAQRKRAAPQGQEAVLVISTTGSSSSPLQAEEITVNTSRPMPEEVSKREDTVHSAGPEAEREMERILQQTQASLMKAIPDLELSSQVDSALSQTPILPDESPLPEAAPQDGPKADKPAQTSLERTPKPTIEKPHRASVDKVKPSTETTSKSPPPPPPRRFYPSVTGLTTGRSGEVIYSSRKESTSAQEGEEEAPQPKPLRVRPEVKPKPRIPPVNTSTLQVEEDEGDKIMAELQVFQKCTIKDLHPKYIVDLTTREPSDSDMEPGFFLSYHTKTTTHLSEEGALSESREKTASPGSPGVMYYITGTSKTSNEGTYRPDDLKEPKEATFSTSKVAPENASDLSTQQKLLTSDDLSVISLQSGQSVKEVQSKLNYIHQVSSGPYNSSKNSPVVEKKLKTDLVLSYLKQVVPTPSEKVSPVEKLEPQILCTSSDQVAPVLEKSIKHGYRATTVEVTLVSKSPQSAEPQNHSPIHQPKPNASCSTQLNDHETGQEVTKKTSRSQVRYTEEASLSPDLPGEEGPPPPNNIAFRITKNKVQALSTGEYQQLVDSKGTDVQTLKVGSEHTLSGPEDSGYDKKPVFIIFDEPMDICQAYKRLSTVFECEEELERVLSEERIDEENEEELEAEANSESQVGQVTHKNNVLDQCRTENSVNSQRNSSASVPLQQQSSFESSALDVEEGDKTESSKDVKKKFKFKFPKKQLAAIGQALRTGTKTGKKTLQVVVYEDEEEPDGTVTVLKEAKRFEIKSHTDSDSTTLRSSSQIQTGTSQSTKDRTKKLRKTTYETLDSLEQTIKQLESTISDIGPTLVSEVSRKEESKAKRIASHAEPEEGSPTKRPAPLKPKPHKSSLQKRSKTQSRSSSSTSTSSSSSSKQTSDDSPVSSRISSPKSRQQPGSAEKPGKPQKLQDSQRQFRQANGSAMKTGGNSKHAFLALPASKIPAFIPSSWKHRSTHAPQSNTSKLTNQTSSSSSKSSIPCLSLSWPSCRPVSPSQSPGPSQCSEGQNLTLPPQTQNGQSCSYSYSSSSSSSSYSSSSPVSPNSTSSSSSPSSPSLLSPTAMCRGSRAVHVSSFSSRRSLKARSGQAAITPASFTGDMA</sequence>
<evidence type="ECO:0000313" key="2">
    <source>
        <dbReference type="EMBL" id="KAK7163118.1"/>
    </source>
</evidence>
<feature type="compositionally biased region" description="Low complexity" evidence="1">
    <location>
        <begin position="353"/>
        <end position="362"/>
    </location>
</feature>
<dbReference type="PANTHER" id="PTHR22741:SF11">
    <property type="entry name" value="SICKLE TAIL PROTEIN HOMOLOG"/>
    <property type="match status" value="1"/>
</dbReference>
<feature type="compositionally biased region" description="Polar residues" evidence="1">
    <location>
        <begin position="1019"/>
        <end position="1029"/>
    </location>
</feature>
<feature type="compositionally biased region" description="Basic and acidic residues" evidence="1">
    <location>
        <begin position="397"/>
        <end position="409"/>
    </location>
</feature>
<feature type="region of interest" description="Disordered" evidence="1">
    <location>
        <begin position="1677"/>
        <end position="1860"/>
    </location>
</feature>
<feature type="compositionally biased region" description="Polar residues" evidence="1">
    <location>
        <begin position="45"/>
        <end position="64"/>
    </location>
</feature>
<feature type="compositionally biased region" description="Basic residues" evidence="1">
    <location>
        <begin position="1774"/>
        <end position="1787"/>
    </location>
</feature>
<feature type="compositionally biased region" description="Polar residues" evidence="1">
    <location>
        <begin position="1391"/>
        <end position="1417"/>
    </location>
</feature>
<feature type="compositionally biased region" description="Basic and acidic residues" evidence="1">
    <location>
        <begin position="1058"/>
        <end position="1077"/>
    </location>
</feature>
<dbReference type="PANTHER" id="PTHR22741">
    <property type="entry name" value="P140CAP/SNIP-RELATED"/>
    <property type="match status" value="1"/>
</dbReference>
<dbReference type="InterPro" id="IPR051825">
    <property type="entry name" value="SRCIN1"/>
</dbReference>
<feature type="region of interest" description="Disordered" evidence="1">
    <location>
        <begin position="474"/>
        <end position="495"/>
    </location>
</feature>
<feature type="compositionally biased region" description="Polar residues" evidence="1">
    <location>
        <begin position="1238"/>
        <end position="1247"/>
    </location>
</feature>
<feature type="compositionally biased region" description="Basic and acidic residues" evidence="1">
    <location>
        <begin position="1418"/>
        <end position="1428"/>
    </location>
</feature>
<feature type="compositionally biased region" description="Polar residues" evidence="1">
    <location>
        <begin position="1580"/>
        <end position="1604"/>
    </location>
</feature>
<feature type="compositionally biased region" description="Low complexity" evidence="1">
    <location>
        <begin position="1788"/>
        <end position="1822"/>
    </location>
</feature>
<feature type="region of interest" description="Disordered" evidence="1">
    <location>
        <begin position="1391"/>
        <end position="1458"/>
    </location>
</feature>
<feature type="compositionally biased region" description="Basic and acidic residues" evidence="1">
    <location>
        <begin position="65"/>
        <end position="74"/>
    </location>
</feature>
<feature type="region of interest" description="Disordered" evidence="1">
    <location>
        <begin position="1"/>
        <end position="104"/>
    </location>
</feature>
<feature type="region of interest" description="Disordered" evidence="1">
    <location>
        <begin position="184"/>
        <end position="205"/>
    </location>
</feature>
<feature type="compositionally biased region" description="Polar residues" evidence="1">
    <location>
        <begin position="1837"/>
        <end position="1857"/>
    </location>
</feature>
<feature type="region of interest" description="Disordered" evidence="1">
    <location>
        <begin position="1543"/>
        <end position="1568"/>
    </location>
</feature>
<proteinExistence type="predicted"/>
<feature type="compositionally biased region" description="Low complexity" evidence="1">
    <location>
        <begin position="1685"/>
        <end position="1702"/>
    </location>
</feature>
<feature type="compositionally biased region" description="Polar residues" evidence="1">
    <location>
        <begin position="382"/>
        <end position="393"/>
    </location>
</feature>
<feature type="compositionally biased region" description="Basic and acidic residues" evidence="1">
    <location>
        <begin position="1743"/>
        <end position="1760"/>
    </location>
</feature>
<feature type="compositionally biased region" description="Polar residues" evidence="1">
    <location>
        <begin position="1715"/>
        <end position="1733"/>
    </location>
</feature>
<gene>
    <name evidence="2" type="ORF">R3I93_007229</name>
</gene>
<dbReference type="EMBL" id="JAYKXH010000007">
    <property type="protein sequence ID" value="KAK7163118.1"/>
    <property type="molecule type" value="Genomic_DNA"/>
</dbReference>
<feature type="region of interest" description="Disordered" evidence="1">
    <location>
        <begin position="1212"/>
        <end position="1277"/>
    </location>
</feature>
<feature type="compositionally biased region" description="Acidic residues" evidence="1">
    <location>
        <begin position="1546"/>
        <end position="1559"/>
    </location>
</feature>
<feature type="region of interest" description="Disordered" evidence="1">
    <location>
        <begin position="1878"/>
        <end position="1989"/>
    </location>
</feature>
<evidence type="ECO:0000256" key="1">
    <source>
        <dbReference type="SAM" id="MobiDB-lite"/>
    </source>
</evidence>
<keyword evidence="3" id="KW-1185">Reference proteome</keyword>
<feature type="region of interest" description="Disordered" evidence="1">
    <location>
        <begin position="320"/>
        <end position="412"/>
    </location>
</feature>
<accession>A0AAN9D8I4</accession>
<evidence type="ECO:0008006" key="4">
    <source>
        <dbReference type="Google" id="ProtNLM"/>
    </source>
</evidence>
<comment type="caution">
    <text evidence="2">The sequence shown here is derived from an EMBL/GenBank/DDBJ whole genome shotgun (WGS) entry which is preliminary data.</text>
</comment>
<feature type="compositionally biased region" description="Polar residues" evidence="1">
    <location>
        <begin position="952"/>
        <end position="973"/>
    </location>
</feature>
<name>A0AAN9D8I4_9TELE</name>
<dbReference type="Gene3D" id="1.20.58.1540">
    <property type="entry name" value="Actin interacting protein 3, C-terminal domain"/>
    <property type="match status" value="1"/>
</dbReference>
<feature type="region of interest" description="Disordered" evidence="1">
    <location>
        <begin position="1019"/>
        <end position="1155"/>
    </location>
</feature>
<feature type="region of interest" description="Disordered" evidence="1">
    <location>
        <begin position="1580"/>
        <end position="1615"/>
    </location>
</feature>
<feature type="compositionally biased region" description="Basic and acidic residues" evidence="1">
    <location>
        <begin position="975"/>
        <end position="997"/>
    </location>
</feature>
<protein>
    <recommendedName>
        <fullName evidence="4">Sickle tail protein homolog</fullName>
    </recommendedName>
</protein>
<feature type="compositionally biased region" description="Basic and acidic residues" evidence="1">
    <location>
        <begin position="1249"/>
        <end position="1259"/>
    </location>
</feature>
<dbReference type="GO" id="GO:0005737">
    <property type="term" value="C:cytoplasm"/>
    <property type="evidence" value="ECO:0007669"/>
    <property type="project" value="TreeGrafter"/>
</dbReference>
<feature type="compositionally biased region" description="Polar residues" evidence="1">
    <location>
        <begin position="1935"/>
        <end position="1946"/>
    </location>
</feature>
<feature type="region of interest" description="Disordered" evidence="1">
    <location>
        <begin position="862"/>
        <end position="997"/>
    </location>
</feature>
<feature type="compositionally biased region" description="Low complexity" evidence="1">
    <location>
        <begin position="1947"/>
        <end position="1986"/>
    </location>
</feature>